<dbReference type="Gramene" id="GBG84980">
    <property type="protein sequence ID" value="GBG84980"/>
    <property type="gene ID" value="CBR_g39443"/>
</dbReference>
<name>A0A388LRM1_CHABU</name>
<dbReference type="Proteomes" id="UP000265515">
    <property type="component" value="Unassembled WGS sequence"/>
</dbReference>
<evidence type="ECO:0000313" key="5">
    <source>
        <dbReference type="Proteomes" id="UP000265515"/>
    </source>
</evidence>
<sequence length="375" mass="41010">MATTVSLCSCFATPAIVGSNLAKHNRADRLTPPQASFKQNLVLETTKDCSSANANDLNYERILSADQCADRAEAGCVSSKDVRLVPLMTLADASVQSDGQQPAQDAAETGEGGGNIRSALSRANLEATWENLVETTEVAMDKVPGPRVGPTPIPWLVAVPVTYAAVSLVIAIVKLYRKANTPRAKRKKQVSKNQTLNDALNAFFPDNRTGFTEAEFLKVQRMTGFTAEEVLRKHIRYTLNERPFNPDLVADLLHLRKVSGLSDEAVAEILNDVSRRVVASMGVVMMNTQGMTERGIKRKAAVQSLFAKILYLSELEEFCASSVRDKLQTKVIFGVTDEDSDLIRIDTLSELSDMDALEMMVSPPSASDVDEKQER</sequence>
<dbReference type="STRING" id="69332.A0A388LRM1"/>
<evidence type="ECO:0000256" key="2">
    <source>
        <dbReference type="SAM" id="Phobius"/>
    </source>
</evidence>
<keyword evidence="2" id="KW-0812">Transmembrane</keyword>
<protein>
    <recommendedName>
        <fullName evidence="3">Armadillo-like repeats domain-containing protein</fullName>
    </recommendedName>
</protein>
<feature type="domain" description="Armadillo-like repeats" evidence="3">
    <location>
        <begin position="223"/>
        <end position="314"/>
    </location>
</feature>
<accession>A0A388LRM1</accession>
<keyword evidence="2" id="KW-0472">Membrane</keyword>
<evidence type="ECO:0000256" key="1">
    <source>
        <dbReference type="SAM" id="MobiDB-lite"/>
    </source>
</evidence>
<dbReference type="Pfam" id="PF22915">
    <property type="entry name" value="ARMH5"/>
    <property type="match status" value="1"/>
</dbReference>
<dbReference type="GO" id="GO:0009535">
    <property type="term" value="C:chloroplast thylakoid membrane"/>
    <property type="evidence" value="ECO:0007669"/>
    <property type="project" value="TreeGrafter"/>
</dbReference>
<dbReference type="AlphaFoldDB" id="A0A388LRM1"/>
<gene>
    <name evidence="4" type="ORF">CBR_g39443</name>
</gene>
<proteinExistence type="predicted"/>
<comment type="caution">
    <text evidence="4">The sequence shown here is derived from an EMBL/GenBank/DDBJ whole genome shotgun (WGS) entry which is preliminary data.</text>
</comment>
<reference evidence="4 5" key="1">
    <citation type="journal article" date="2018" name="Cell">
        <title>The Chara Genome: Secondary Complexity and Implications for Plant Terrestrialization.</title>
        <authorList>
            <person name="Nishiyama T."/>
            <person name="Sakayama H."/>
            <person name="Vries J.D."/>
            <person name="Buschmann H."/>
            <person name="Saint-Marcoux D."/>
            <person name="Ullrich K.K."/>
            <person name="Haas F.B."/>
            <person name="Vanderstraeten L."/>
            <person name="Becker D."/>
            <person name="Lang D."/>
            <person name="Vosolsobe S."/>
            <person name="Rombauts S."/>
            <person name="Wilhelmsson P.K.I."/>
            <person name="Janitza P."/>
            <person name="Kern R."/>
            <person name="Heyl A."/>
            <person name="Rumpler F."/>
            <person name="Villalobos L.I.A.C."/>
            <person name="Clay J.M."/>
            <person name="Skokan R."/>
            <person name="Toyoda A."/>
            <person name="Suzuki Y."/>
            <person name="Kagoshima H."/>
            <person name="Schijlen E."/>
            <person name="Tajeshwar N."/>
            <person name="Catarino B."/>
            <person name="Hetherington A.J."/>
            <person name="Saltykova A."/>
            <person name="Bonnot C."/>
            <person name="Breuninger H."/>
            <person name="Symeonidi A."/>
            <person name="Radhakrishnan G.V."/>
            <person name="Van Nieuwerburgh F."/>
            <person name="Deforce D."/>
            <person name="Chang C."/>
            <person name="Karol K.G."/>
            <person name="Hedrich R."/>
            <person name="Ulvskov P."/>
            <person name="Glockner G."/>
            <person name="Delwiche C.F."/>
            <person name="Petrasek J."/>
            <person name="Van de Peer Y."/>
            <person name="Friml J."/>
            <person name="Beilby M."/>
            <person name="Dolan L."/>
            <person name="Kohara Y."/>
            <person name="Sugano S."/>
            <person name="Fujiyama A."/>
            <person name="Delaux P.-M."/>
            <person name="Quint M."/>
            <person name="TheiBen G."/>
            <person name="Hagemann M."/>
            <person name="Harholt J."/>
            <person name="Dunand C."/>
            <person name="Zachgo S."/>
            <person name="Langdale J."/>
            <person name="Maumus F."/>
            <person name="Straeten D.V.D."/>
            <person name="Gould S.B."/>
            <person name="Rensing S.A."/>
        </authorList>
    </citation>
    <scope>NUCLEOTIDE SEQUENCE [LARGE SCALE GENOMIC DNA]</scope>
    <source>
        <strain evidence="4 5">S276</strain>
    </source>
</reference>
<dbReference type="EMBL" id="BFEA01000500">
    <property type="protein sequence ID" value="GBG84980.1"/>
    <property type="molecule type" value="Genomic_DNA"/>
</dbReference>
<dbReference type="PANTHER" id="PTHR36793:SF1">
    <property type="entry name" value="RIBOSOMAL RNA SMALL SUBUNIT METHYLTRANSFERASE J"/>
    <property type="match status" value="1"/>
</dbReference>
<keyword evidence="5" id="KW-1185">Reference proteome</keyword>
<dbReference type="InterPro" id="IPR055241">
    <property type="entry name" value="Armadillo_rpt_dom"/>
</dbReference>
<feature type="transmembrane region" description="Helical" evidence="2">
    <location>
        <begin position="153"/>
        <end position="176"/>
    </location>
</feature>
<evidence type="ECO:0000313" key="4">
    <source>
        <dbReference type="EMBL" id="GBG84980.1"/>
    </source>
</evidence>
<feature type="region of interest" description="Disordered" evidence="1">
    <location>
        <begin position="95"/>
        <end position="116"/>
    </location>
</feature>
<dbReference type="OrthoDB" id="1716611at2759"/>
<evidence type="ECO:0000259" key="3">
    <source>
        <dbReference type="Pfam" id="PF22915"/>
    </source>
</evidence>
<keyword evidence="2" id="KW-1133">Transmembrane helix</keyword>
<dbReference type="GO" id="GO:0009941">
    <property type="term" value="C:chloroplast envelope"/>
    <property type="evidence" value="ECO:0007669"/>
    <property type="project" value="TreeGrafter"/>
</dbReference>
<organism evidence="4 5">
    <name type="scientific">Chara braunii</name>
    <name type="common">Braun's stonewort</name>
    <dbReference type="NCBI Taxonomy" id="69332"/>
    <lineage>
        <taxon>Eukaryota</taxon>
        <taxon>Viridiplantae</taxon>
        <taxon>Streptophyta</taxon>
        <taxon>Charophyceae</taxon>
        <taxon>Charales</taxon>
        <taxon>Characeae</taxon>
        <taxon>Chara</taxon>
    </lineage>
</organism>
<dbReference type="PANTHER" id="PTHR36793">
    <property type="entry name" value="RIBOSOMAL RNA SMALL SUBUNIT METHYLTRANSFERASE J"/>
    <property type="match status" value="1"/>
</dbReference>